<proteinExistence type="predicted"/>
<dbReference type="AlphaFoldDB" id="A0A3P7LW49"/>
<feature type="signal peptide" evidence="1">
    <location>
        <begin position="1"/>
        <end position="19"/>
    </location>
</feature>
<evidence type="ECO:0000256" key="1">
    <source>
        <dbReference type="SAM" id="SignalP"/>
    </source>
</evidence>
<name>A0A3P7LW49_STRVU</name>
<dbReference type="EMBL" id="UYYB01122617">
    <property type="protein sequence ID" value="VDM83362.1"/>
    <property type="molecule type" value="Genomic_DNA"/>
</dbReference>
<evidence type="ECO:0000313" key="2">
    <source>
        <dbReference type="EMBL" id="VDM83362.1"/>
    </source>
</evidence>
<gene>
    <name evidence="2" type="ORF">SVUK_LOCUS18360</name>
</gene>
<sequence length="66" mass="6488">MRLFLAISLLLAIIYCSSAQIPGLGPVGLKSAAVGQAKNRGQRGILGGAAKGAAIGAVIGAITKGR</sequence>
<reference evidence="2 3" key="1">
    <citation type="submission" date="2018-11" db="EMBL/GenBank/DDBJ databases">
        <authorList>
            <consortium name="Pathogen Informatics"/>
        </authorList>
    </citation>
    <scope>NUCLEOTIDE SEQUENCE [LARGE SCALE GENOMIC DNA]</scope>
</reference>
<keyword evidence="1" id="KW-0732">Signal</keyword>
<dbReference type="Proteomes" id="UP000270094">
    <property type="component" value="Unassembled WGS sequence"/>
</dbReference>
<feature type="chain" id="PRO_5017990196" evidence="1">
    <location>
        <begin position="20"/>
        <end position="66"/>
    </location>
</feature>
<keyword evidence="3" id="KW-1185">Reference proteome</keyword>
<organism evidence="2 3">
    <name type="scientific">Strongylus vulgaris</name>
    <name type="common">Blood worm</name>
    <dbReference type="NCBI Taxonomy" id="40348"/>
    <lineage>
        <taxon>Eukaryota</taxon>
        <taxon>Metazoa</taxon>
        <taxon>Ecdysozoa</taxon>
        <taxon>Nematoda</taxon>
        <taxon>Chromadorea</taxon>
        <taxon>Rhabditida</taxon>
        <taxon>Rhabditina</taxon>
        <taxon>Rhabditomorpha</taxon>
        <taxon>Strongyloidea</taxon>
        <taxon>Strongylidae</taxon>
        <taxon>Strongylus</taxon>
    </lineage>
</organism>
<evidence type="ECO:0000313" key="3">
    <source>
        <dbReference type="Proteomes" id="UP000270094"/>
    </source>
</evidence>
<protein>
    <submittedName>
        <fullName evidence="2">Uncharacterized protein</fullName>
    </submittedName>
</protein>
<accession>A0A3P7LW49</accession>